<dbReference type="RefSeq" id="WP_012874971.1">
    <property type="nucleotide sequence ID" value="NC_013525.1"/>
</dbReference>
<keyword evidence="4" id="KW-1185">Reference proteome</keyword>
<dbReference type="GO" id="GO:0009898">
    <property type="term" value="C:cytoplasmic side of plasma membrane"/>
    <property type="evidence" value="ECO:0007669"/>
    <property type="project" value="TreeGrafter"/>
</dbReference>
<gene>
    <name evidence="3" type="ordered locus">Tter_1020</name>
</gene>
<accession>D1CG80</accession>
<dbReference type="InterPro" id="IPR025669">
    <property type="entry name" value="AAA_dom"/>
</dbReference>
<dbReference type="GO" id="GO:0000160">
    <property type="term" value="P:phosphorelay signal transduction system"/>
    <property type="evidence" value="ECO:0007669"/>
    <property type="project" value="InterPro"/>
</dbReference>
<dbReference type="PANTHER" id="PTHR43384:SF13">
    <property type="entry name" value="SLR0110 PROTEIN"/>
    <property type="match status" value="1"/>
</dbReference>
<dbReference type="PROSITE" id="PS50110">
    <property type="entry name" value="RESPONSE_REGULATORY"/>
    <property type="match status" value="1"/>
</dbReference>
<sequence>MPEQTSLMSLKCLVLDDSVIYAEAIKQMLASEPGIEIINSHTSFGEGVRAAKKHKPDIVLLAGDTPGVSSIVESLDSSVPEIPIIVLFSSEEPDLARECILAGAQLCLYSLDDRNELVGSIRRLVARERRRRTQIVAQATGDQPRLARVLTFHSAKGGSGTTTMVVNTAISLAQLTKKRVVIVDAALQSADVGVLLDLDHPTNIADLTPHMKELDEDLLSEIMATHSSGVKVLLAPAQIERSELITEEQFLRIIGVLRKAADYVLIDTPHILDAVSMAALDTCDQIVVVSTPEVAALRNTARFLQLTSRLGYPQEKIFLLINRAGSKGAVNLDDIKKHIKYEIGATIPSGGKKMISATNTGVPVTMEKGKSSMAKAFITLSTKLSEGELESRRKRTAKIISWIRIGRKQEKPNPAVAQNT</sequence>
<dbReference type="HOGENOM" id="CLU_033160_3_1_0"/>
<dbReference type="SUPFAM" id="SSF52172">
    <property type="entry name" value="CheY-like"/>
    <property type="match status" value="1"/>
</dbReference>
<dbReference type="OrthoDB" id="9794577at2"/>
<dbReference type="STRING" id="525904.Tter_1020"/>
<dbReference type="eggNOG" id="COG4963">
    <property type="taxonomic scope" value="Bacteria"/>
</dbReference>
<dbReference type="InterPro" id="IPR001789">
    <property type="entry name" value="Sig_transdc_resp-reg_receiver"/>
</dbReference>
<dbReference type="Gene3D" id="3.40.50.300">
    <property type="entry name" value="P-loop containing nucleotide triphosphate hydrolases"/>
    <property type="match status" value="1"/>
</dbReference>
<reference evidence="4" key="1">
    <citation type="journal article" date="2010" name="Stand. Genomic Sci.">
        <title>Complete genome sequence of 'Thermobaculum terrenum' type strain (YNP1).</title>
        <authorList>
            <person name="Kiss H."/>
            <person name="Cleland D."/>
            <person name="Lapidus A."/>
            <person name="Lucas S."/>
            <person name="Glavina Del Rio T."/>
            <person name="Nolan M."/>
            <person name="Tice H."/>
            <person name="Han C."/>
            <person name="Goodwin L."/>
            <person name="Pitluck S."/>
            <person name="Liolios K."/>
            <person name="Ivanova N."/>
            <person name="Mavromatis K."/>
            <person name="Ovchinnikova G."/>
            <person name="Pati A."/>
            <person name="Chen A."/>
            <person name="Palaniappan K."/>
            <person name="Land M."/>
            <person name="Hauser L."/>
            <person name="Chang Y."/>
            <person name="Jeffries C."/>
            <person name="Lu M."/>
            <person name="Brettin T."/>
            <person name="Detter J."/>
            <person name="Goker M."/>
            <person name="Tindall B."/>
            <person name="Beck B."/>
            <person name="McDermott T."/>
            <person name="Woyke T."/>
            <person name="Bristow J."/>
            <person name="Eisen J."/>
            <person name="Markowitz V."/>
            <person name="Hugenholtz P."/>
            <person name="Kyrpides N."/>
            <person name="Klenk H."/>
            <person name="Cheng J."/>
        </authorList>
    </citation>
    <scope>NUCLEOTIDE SEQUENCE [LARGE SCALE GENOMIC DNA]</scope>
    <source>
        <strain evidence="4">ATCC BAA-798 / YNP1</strain>
    </source>
</reference>
<organism evidence="3 4">
    <name type="scientific">Thermobaculum terrenum (strain ATCC BAA-798 / CCMEE 7001 / YNP1)</name>
    <dbReference type="NCBI Taxonomy" id="525904"/>
    <lineage>
        <taxon>Bacteria</taxon>
        <taxon>Bacillati</taxon>
        <taxon>Chloroflexota</taxon>
        <taxon>Chloroflexia</taxon>
        <taxon>Candidatus Thermobaculales</taxon>
        <taxon>Candidatus Thermobaculaceae</taxon>
        <taxon>Thermobaculum</taxon>
    </lineage>
</organism>
<evidence type="ECO:0000259" key="2">
    <source>
        <dbReference type="PROSITE" id="PS50110"/>
    </source>
</evidence>
<evidence type="ECO:0000313" key="3">
    <source>
        <dbReference type="EMBL" id="ACZ41936.1"/>
    </source>
</evidence>
<feature type="domain" description="Response regulatory" evidence="2">
    <location>
        <begin position="11"/>
        <end position="125"/>
    </location>
</feature>
<dbReference type="InterPro" id="IPR011006">
    <property type="entry name" value="CheY-like_superfamily"/>
</dbReference>
<dbReference type="KEGG" id="ttr:Tter_1020"/>
<dbReference type="Gene3D" id="3.40.50.2300">
    <property type="match status" value="1"/>
</dbReference>
<evidence type="ECO:0000313" key="4">
    <source>
        <dbReference type="Proteomes" id="UP000000323"/>
    </source>
</evidence>
<dbReference type="PANTHER" id="PTHR43384">
    <property type="entry name" value="SEPTUM SITE-DETERMINING PROTEIN MIND HOMOLOG, CHLOROPLASTIC-RELATED"/>
    <property type="match status" value="1"/>
</dbReference>
<comment type="caution">
    <text evidence="1">Lacks conserved residue(s) required for the propagation of feature annotation.</text>
</comment>
<dbReference type="GO" id="GO:0005829">
    <property type="term" value="C:cytosol"/>
    <property type="evidence" value="ECO:0007669"/>
    <property type="project" value="TreeGrafter"/>
</dbReference>
<dbReference type="EMBL" id="CP001825">
    <property type="protein sequence ID" value="ACZ41936.1"/>
    <property type="molecule type" value="Genomic_DNA"/>
</dbReference>
<protein>
    <submittedName>
        <fullName evidence="3">Response regulator receiver protein</fullName>
    </submittedName>
</protein>
<dbReference type="Proteomes" id="UP000000323">
    <property type="component" value="Chromosome 1"/>
</dbReference>
<dbReference type="eggNOG" id="COG2197">
    <property type="taxonomic scope" value="Bacteria"/>
</dbReference>
<dbReference type="GO" id="GO:0051782">
    <property type="term" value="P:negative regulation of cell division"/>
    <property type="evidence" value="ECO:0007669"/>
    <property type="project" value="TreeGrafter"/>
</dbReference>
<dbReference type="GO" id="GO:0016887">
    <property type="term" value="F:ATP hydrolysis activity"/>
    <property type="evidence" value="ECO:0007669"/>
    <property type="project" value="TreeGrafter"/>
</dbReference>
<evidence type="ECO:0000256" key="1">
    <source>
        <dbReference type="PROSITE-ProRule" id="PRU00169"/>
    </source>
</evidence>
<dbReference type="GO" id="GO:0005524">
    <property type="term" value="F:ATP binding"/>
    <property type="evidence" value="ECO:0007669"/>
    <property type="project" value="TreeGrafter"/>
</dbReference>
<dbReference type="Pfam" id="PF13614">
    <property type="entry name" value="AAA_31"/>
    <property type="match status" value="1"/>
</dbReference>
<name>D1CG80_THET1</name>
<dbReference type="InterPro" id="IPR027417">
    <property type="entry name" value="P-loop_NTPase"/>
</dbReference>
<proteinExistence type="predicted"/>
<dbReference type="InterPro" id="IPR050625">
    <property type="entry name" value="ParA/MinD_ATPase"/>
</dbReference>
<dbReference type="AlphaFoldDB" id="D1CG80"/>
<dbReference type="SUPFAM" id="SSF52540">
    <property type="entry name" value="P-loop containing nucleoside triphosphate hydrolases"/>
    <property type="match status" value="1"/>
</dbReference>